<dbReference type="AlphaFoldDB" id="A0A5T1B080"/>
<comment type="similarity">
    <text evidence="2">Belongs to the phosphoribulokinase family.</text>
</comment>
<feature type="domain" description="Phosphoribulokinase/uridine kinase" evidence="12">
    <location>
        <begin position="207"/>
        <end position="379"/>
    </location>
</feature>
<evidence type="ECO:0000256" key="7">
    <source>
        <dbReference type="ARBA" id="ARBA00022741"/>
    </source>
</evidence>
<evidence type="ECO:0000256" key="1">
    <source>
        <dbReference type="ARBA" id="ARBA00005215"/>
    </source>
</evidence>
<gene>
    <name evidence="13" type="ORF">CNS02_04395</name>
</gene>
<organism evidence="13">
    <name type="scientific">Campylobacter jejuni</name>
    <dbReference type="NCBI Taxonomy" id="197"/>
    <lineage>
        <taxon>Bacteria</taxon>
        <taxon>Pseudomonadati</taxon>
        <taxon>Campylobacterota</taxon>
        <taxon>Epsilonproteobacteria</taxon>
        <taxon>Campylobacterales</taxon>
        <taxon>Campylobacteraceae</taxon>
        <taxon>Campylobacter</taxon>
    </lineage>
</organism>
<sequence>MFNLRKIAEKYKLIMVDIDNTLFNYTFAHKNALEIVMKQYNFTLEDYNLAKKMIAKRGLSANHHKKELYFKIICENKNIHFSKASEMFELYISIFTRNLKVDKTMFEFLYFSKSLNKKVIAITNFYFIEQTHKLNCANLTNMIDYLVCSEEFELEKPNKALVNRALELYGELVDEEEIVMIGDSIADDFLGGGYRINYYPYNCSKLLISISGKSGSGKTTLSNAIDEIYKSFIISTDGYHKYERHSKMWERVTHYNPKANNLIQLAMDIKHIYQDIGNKLYIPIYDHKNGVIVKSDEIEIKDLDIVIIEGLHTLYQEVIGDFVKIKIYIDSDEADRQKINRDSKERNYSHSKIIDTIQKREEDYKKYLEKQKDNANFLILVRDGIFKIYLKDILLNNYLQKEYTGRYEDLIQTVKNIFSLILQNRWVKKNDIQ</sequence>
<dbReference type="PANTHER" id="PTHR10285">
    <property type="entry name" value="URIDINE KINASE"/>
    <property type="match status" value="1"/>
</dbReference>
<dbReference type="SFLD" id="SFLDG01129">
    <property type="entry name" value="C1.5:_HAD__Beta-PGM__Phosphata"/>
    <property type="match status" value="1"/>
</dbReference>
<keyword evidence="6" id="KW-0808">Transferase</keyword>
<dbReference type="PRINTS" id="PR00478">
    <property type="entry name" value="PHRIBLKINASE"/>
</dbReference>
<dbReference type="Pfam" id="PF00702">
    <property type="entry name" value="Hydrolase"/>
    <property type="match status" value="1"/>
</dbReference>
<evidence type="ECO:0000256" key="4">
    <source>
        <dbReference type="ARBA" id="ARBA00022531"/>
    </source>
</evidence>
<dbReference type="InterPro" id="IPR023214">
    <property type="entry name" value="HAD_sf"/>
</dbReference>
<dbReference type="EC" id="2.7.1.19" evidence="3"/>
<evidence type="ECO:0000256" key="3">
    <source>
        <dbReference type="ARBA" id="ARBA00012042"/>
    </source>
</evidence>
<dbReference type="GO" id="GO:0019253">
    <property type="term" value="P:reductive pentose-phosphate cycle"/>
    <property type="evidence" value="ECO:0007669"/>
    <property type="project" value="UniProtKB-KW"/>
</dbReference>
<dbReference type="EMBL" id="AACINO010000020">
    <property type="protein sequence ID" value="EAK7108982.1"/>
    <property type="molecule type" value="Genomic_DNA"/>
</dbReference>
<dbReference type="InterPro" id="IPR027417">
    <property type="entry name" value="P-loop_NTPase"/>
</dbReference>
<comment type="catalytic activity">
    <reaction evidence="11">
        <text>D-ribulose 5-phosphate + ATP = D-ribulose 1,5-bisphosphate + ADP + H(+)</text>
        <dbReference type="Rhea" id="RHEA:19365"/>
        <dbReference type="ChEBI" id="CHEBI:15378"/>
        <dbReference type="ChEBI" id="CHEBI:30616"/>
        <dbReference type="ChEBI" id="CHEBI:57870"/>
        <dbReference type="ChEBI" id="CHEBI:58121"/>
        <dbReference type="ChEBI" id="CHEBI:456216"/>
        <dbReference type="EC" id="2.7.1.19"/>
    </reaction>
</comment>
<evidence type="ECO:0000313" key="13">
    <source>
        <dbReference type="EMBL" id="EAK7108982.1"/>
    </source>
</evidence>
<dbReference type="SFLD" id="SFLDS00003">
    <property type="entry name" value="Haloacid_Dehalogenase"/>
    <property type="match status" value="1"/>
</dbReference>
<dbReference type="InterPro" id="IPR006082">
    <property type="entry name" value="PRK"/>
</dbReference>
<dbReference type="Gene3D" id="3.40.50.1000">
    <property type="entry name" value="HAD superfamily/HAD-like"/>
    <property type="match status" value="1"/>
</dbReference>
<evidence type="ECO:0000256" key="9">
    <source>
        <dbReference type="ARBA" id="ARBA00022840"/>
    </source>
</evidence>
<comment type="caution">
    <text evidence="13">The sequence shown here is derived from an EMBL/GenBank/DDBJ whole genome shotgun (WGS) entry which is preliminary data.</text>
</comment>
<dbReference type="Pfam" id="PF00485">
    <property type="entry name" value="PRK"/>
    <property type="match status" value="1"/>
</dbReference>
<keyword evidence="9" id="KW-0067">ATP-binding</keyword>
<name>A0A5T1B080_CAMJU</name>
<evidence type="ECO:0000256" key="11">
    <source>
        <dbReference type="ARBA" id="ARBA00047663"/>
    </source>
</evidence>
<dbReference type="GO" id="GO:0008974">
    <property type="term" value="F:phosphoribulokinase activity"/>
    <property type="evidence" value="ECO:0007669"/>
    <property type="project" value="UniProtKB-EC"/>
</dbReference>
<dbReference type="SUPFAM" id="SSF56784">
    <property type="entry name" value="HAD-like"/>
    <property type="match status" value="1"/>
</dbReference>
<protein>
    <recommendedName>
        <fullName evidence="3">phosphoribulokinase</fullName>
        <ecNumber evidence="3">2.7.1.19</ecNumber>
    </recommendedName>
    <alternativeName>
        <fullName evidence="10">Phosphopentokinase</fullName>
    </alternativeName>
</protein>
<dbReference type="SUPFAM" id="SSF52540">
    <property type="entry name" value="P-loop containing nucleoside triphosphate hydrolases"/>
    <property type="match status" value="1"/>
</dbReference>
<evidence type="ECO:0000256" key="8">
    <source>
        <dbReference type="ARBA" id="ARBA00022777"/>
    </source>
</evidence>
<evidence type="ECO:0000259" key="12">
    <source>
        <dbReference type="Pfam" id="PF00485"/>
    </source>
</evidence>
<keyword evidence="5" id="KW-0113">Calvin cycle</keyword>
<evidence type="ECO:0000256" key="5">
    <source>
        <dbReference type="ARBA" id="ARBA00022567"/>
    </source>
</evidence>
<dbReference type="InterPro" id="IPR006439">
    <property type="entry name" value="HAD-SF_hydro_IA"/>
</dbReference>
<accession>A0A5T1B080</accession>
<comment type="pathway">
    <text evidence="1">Carbohydrate biosynthesis; Calvin cycle.</text>
</comment>
<evidence type="ECO:0000256" key="2">
    <source>
        <dbReference type="ARBA" id="ARBA00009719"/>
    </source>
</evidence>
<evidence type="ECO:0000256" key="6">
    <source>
        <dbReference type="ARBA" id="ARBA00022679"/>
    </source>
</evidence>
<dbReference type="Gene3D" id="1.10.150.520">
    <property type="match status" value="1"/>
</dbReference>
<dbReference type="InterPro" id="IPR006083">
    <property type="entry name" value="PRK/URK"/>
</dbReference>
<dbReference type="RefSeq" id="WP_002873705.1">
    <property type="nucleotide sequence ID" value="NZ_JAGTLD010000002.1"/>
</dbReference>
<dbReference type="GO" id="GO:0005524">
    <property type="term" value="F:ATP binding"/>
    <property type="evidence" value="ECO:0007669"/>
    <property type="project" value="UniProtKB-KW"/>
</dbReference>
<reference evidence="13" key="1">
    <citation type="submission" date="2018-06" db="EMBL/GenBank/DDBJ databases">
        <authorList>
            <consortium name="NARMS: The National Antimicrobial Resistance Monitoring System"/>
        </authorList>
    </citation>
    <scope>NUCLEOTIDE SEQUENCE</scope>
    <source>
        <strain evidence="13">CVM N16C013</strain>
    </source>
</reference>
<keyword evidence="4" id="KW-0602">Photosynthesis</keyword>
<dbReference type="Gene3D" id="3.40.50.300">
    <property type="entry name" value="P-loop containing nucleotide triphosphate hydrolases"/>
    <property type="match status" value="1"/>
</dbReference>
<evidence type="ECO:0000256" key="10">
    <source>
        <dbReference type="ARBA" id="ARBA00031382"/>
    </source>
</evidence>
<dbReference type="NCBIfam" id="TIGR01549">
    <property type="entry name" value="HAD-SF-IA-v1"/>
    <property type="match status" value="1"/>
</dbReference>
<proteinExistence type="inferred from homology"/>
<keyword evidence="8" id="KW-0418">Kinase</keyword>
<keyword evidence="7" id="KW-0547">Nucleotide-binding</keyword>
<dbReference type="InterPro" id="IPR036412">
    <property type="entry name" value="HAD-like_sf"/>
</dbReference>